<comment type="caution">
    <text evidence="1">The sequence shown here is derived from an EMBL/GenBank/DDBJ whole genome shotgun (WGS) entry which is preliminary data.</text>
</comment>
<protein>
    <recommendedName>
        <fullName evidence="3">Lipoprotein</fullName>
    </recommendedName>
</protein>
<dbReference type="EMBL" id="QGNY01000005">
    <property type="protein sequence ID" value="PWS30877.1"/>
    <property type="molecule type" value="Genomic_DNA"/>
</dbReference>
<evidence type="ECO:0008006" key="3">
    <source>
        <dbReference type="Google" id="ProtNLM"/>
    </source>
</evidence>
<proteinExistence type="predicted"/>
<dbReference type="AlphaFoldDB" id="A0A317EYJ9"/>
<organism evidence="1 2">
    <name type="scientific">Pedobacter paludis</name>
    <dbReference type="NCBI Taxonomy" id="2203212"/>
    <lineage>
        <taxon>Bacteria</taxon>
        <taxon>Pseudomonadati</taxon>
        <taxon>Bacteroidota</taxon>
        <taxon>Sphingobacteriia</taxon>
        <taxon>Sphingobacteriales</taxon>
        <taxon>Sphingobacteriaceae</taxon>
        <taxon>Pedobacter</taxon>
    </lineage>
</organism>
<reference evidence="2" key="1">
    <citation type="submission" date="2018-05" db="EMBL/GenBank/DDBJ databases">
        <title>Pedobacter paludis sp. nov., isolated from wetland soil.</title>
        <authorList>
            <person name="Zhang Y."/>
        </authorList>
    </citation>
    <scope>NUCLEOTIDE SEQUENCE [LARGE SCALE GENOMIC DNA]</scope>
    <source>
        <strain evidence="2">R-8</strain>
    </source>
</reference>
<name>A0A317EYJ9_9SPHI</name>
<evidence type="ECO:0000313" key="2">
    <source>
        <dbReference type="Proteomes" id="UP000245391"/>
    </source>
</evidence>
<accession>A0A317EYJ9</accession>
<keyword evidence="2" id="KW-1185">Reference proteome</keyword>
<dbReference type="OrthoDB" id="765088at2"/>
<dbReference type="PROSITE" id="PS51257">
    <property type="entry name" value="PROKAR_LIPOPROTEIN"/>
    <property type="match status" value="1"/>
</dbReference>
<dbReference type="RefSeq" id="WP_109930827.1">
    <property type="nucleotide sequence ID" value="NZ_QGNY01000005.1"/>
</dbReference>
<sequence>MNKLTYLIALTFILLSFGCNFKGHNLSLSTSDTNKDFRYKADYPAEKTGKLEKYLDHELNNDLPLDQNIDLSVNYNGSEKFNLRATKGHLEILFNKKGSSLRSYLKIKALTEGISNKLSEN</sequence>
<gene>
    <name evidence="1" type="ORF">DF947_14805</name>
</gene>
<dbReference type="Proteomes" id="UP000245391">
    <property type="component" value="Unassembled WGS sequence"/>
</dbReference>
<evidence type="ECO:0000313" key="1">
    <source>
        <dbReference type="EMBL" id="PWS30877.1"/>
    </source>
</evidence>